<dbReference type="Proteomes" id="UP000746747">
    <property type="component" value="Unassembled WGS sequence"/>
</dbReference>
<organism evidence="1 2">
    <name type="scientific">Cercopithifilaria johnstoni</name>
    <dbReference type="NCBI Taxonomy" id="2874296"/>
    <lineage>
        <taxon>Eukaryota</taxon>
        <taxon>Metazoa</taxon>
        <taxon>Ecdysozoa</taxon>
        <taxon>Nematoda</taxon>
        <taxon>Chromadorea</taxon>
        <taxon>Rhabditida</taxon>
        <taxon>Spirurina</taxon>
        <taxon>Spiruromorpha</taxon>
        <taxon>Filarioidea</taxon>
        <taxon>Onchocercidae</taxon>
        <taxon>Cercopithifilaria</taxon>
    </lineage>
</organism>
<sequence length="166" mass="19031">MSSEPLRRKRMMNCLWRCSSPLLSCFKTESKLKFFTDLSYSLRLVTPTKSIFRSHVFDPVFQVRFVSKNLITNNTLCWFQSEPHITGETKLLISEGFEKTLTREKILSTNEGVPRNSRKSKAVNDWTAQSLHLPNNELATRLGDTQLLDLSYASDTQLDADHACDP</sequence>
<comment type="caution">
    <text evidence="1">The sequence shown here is derived from an EMBL/GenBank/DDBJ whole genome shotgun (WGS) entry which is preliminary data.</text>
</comment>
<evidence type="ECO:0000313" key="2">
    <source>
        <dbReference type="Proteomes" id="UP000746747"/>
    </source>
</evidence>
<dbReference type="AlphaFoldDB" id="A0A8J2MA39"/>
<gene>
    <name evidence="1" type="ORF">CJOHNSTONI_LOCUS7858</name>
</gene>
<reference evidence="1" key="1">
    <citation type="submission" date="2021-09" db="EMBL/GenBank/DDBJ databases">
        <authorList>
            <consortium name="Pathogen Informatics"/>
        </authorList>
    </citation>
    <scope>NUCLEOTIDE SEQUENCE</scope>
</reference>
<keyword evidence="2" id="KW-1185">Reference proteome</keyword>
<dbReference type="EMBL" id="CAKAEH010001625">
    <property type="protein sequence ID" value="CAG9538116.1"/>
    <property type="molecule type" value="Genomic_DNA"/>
</dbReference>
<evidence type="ECO:0000313" key="1">
    <source>
        <dbReference type="EMBL" id="CAG9538116.1"/>
    </source>
</evidence>
<proteinExistence type="predicted"/>
<accession>A0A8J2MA39</accession>
<protein>
    <submittedName>
        <fullName evidence="1">Uncharacterized protein</fullName>
    </submittedName>
</protein>
<name>A0A8J2MA39_9BILA</name>